<dbReference type="RefSeq" id="XP_007317216.1">
    <property type="nucleotide sequence ID" value="XM_007317154.1"/>
</dbReference>
<reference evidence="2" key="1">
    <citation type="journal article" date="2011" name="Science">
        <title>The plant cell wall-decomposing machinery underlies the functional diversity of forest fungi.</title>
        <authorList>
            <person name="Eastwood D.C."/>
            <person name="Floudas D."/>
            <person name="Binder M."/>
            <person name="Majcherczyk A."/>
            <person name="Schneider P."/>
            <person name="Aerts A."/>
            <person name="Asiegbu F.O."/>
            <person name="Baker S.E."/>
            <person name="Barry K."/>
            <person name="Bendiksby M."/>
            <person name="Blumentritt M."/>
            <person name="Coutinho P.M."/>
            <person name="Cullen D."/>
            <person name="de Vries R.P."/>
            <person name="Gathman A."/>
            <person name="Goodell B."/>
            <person name="Henrissat B."/>
            <person name="Ihrmark K."/>
            <person name="Kauserud H."/>
            <person name="Kohler A."/>
            <person name="LaButti K."/>
            <person name="Lapidus A."/>
            <person name="Lavin J.L."/>
            <person name="Lee Y.-H."/>
            <person name="Lindquist E."/>
            <person name="Lilly W."/>
            <person name="Lucas S."/>
            <person name="Morin E."/>
            <person name="Murat C."/>
            <person name="Oguiza J.A."/>
            <person name="Park J."/>
            <person name="Pisabarro A.G."/>
            <person name="Riley R."/>
            <person name="Rosling A."/>
            <person name="Salamov A."/>
            <person name="Schmidt O."/>
            <person name="Schmutz J."/>
            <person name="Skrede I."/>
            <person name="Stenlid J."/>
            <person name="Wiebenga A."/>
            <person name="Xie X."/>
            <person name="Kuees U."/>
            <person name="Hibbett D.S."/>
            <person name="Hoffmeister D."/>
            <person name="Hoegberg N."/>
            <person name="Martin F."/>
            <person name="Grigoriev I.V."/>
            <person name="Watkinson S.C."/>
        </authorList>
    </citation>
    <scope>NUCLEOTIDE SEQUENCE [LARGE SCALE GENOMIC DNA]</scope>
    <source>
        <strain evidence="2">S7.9</strain>
    </source>
</reference>
<accession>F8NTW6</accession>
<dbReference type="HOGENOM" id="CLU_3130004_0_0_1"/>
<name>F8NTW6_SERL9</name>
<dbReference type="Proteomes" id="UP000008064">
    <property type="component" value="Unassembled WGS sequence"/>
</dbReference>
<evidence type="ECO:0000313" key="2">
    <source>
        <dbReference type="Proteomes" id="UP000008064"/>
    </source>
</evidence>
<dbReference type="AlphaFoldDB" id="F8NTW6"/>
<protein>
    <recommendedName>
        <fullName evidence="3">Protein kinase domain-containing protein</fullName>
    </recommendedName>
</protein>
<evidence type="ECO:0000313" key="1">
    <source>
        <dbReference type="EMBL" id="EGO25094.1"/>
    </source>
</evidence>
<sequence length="50" mass="5627">MSGGFADIWLGRYKGRSVGLKVLRVYGSDNLSKVKKVNYMRALYEKNIGS</sequence>
<dbReference type="OrthoDB" id="3236663at2759"/>
<evidence type="ECO:0008006" key="3">
    <source>
        <dbReference type="Google" id="ProtNLM"/>
    </source>
</evidence>
<dbReference type="GeneID" id="18811216"/>
<proteinExistence type="predicted"/>
<feature type="non-terminal residue" evidence="1">
    <location>
        <position position="50"/>
    </location>
</feature>
<gene>
    <name evidence="1" type="ORF">SERLADRAFT_386471</name>
</gene>
<dbReference type="KEGG" id="sla:SERLADRAFT_386471"/>
<organism evidence="2">
    <name type="scientific">Serpula lacrymans var. lacrymans (strain S7.9)</name>
    <name type="common">Dry rot fungus</name>
    <dbReference type="NCBI Taxonomy" id="578457"/>
    <lineage>
        <taxon>Eukaryota</taxon>
        <taxon>Fungi</taxon>
        <taxon>Dikarya</taxon>
        <taxon>Basidiomycota</taxon>
        <taxon>Agaricomycotina</taxon>
        <taxon>Agaricomycetes</taxon>
        <taxon>Agaricomycetidae</taxon>
        <taxon>Boletales</taxon>
        <taxon>Coniophorineae</taxon>
        <taxon>Serpulaceae</taxon>
        <taxon>Serpula</taxon>
    </lineage>
</organism>
<dbReference type="EMBL" id="GL945433">
    <property type="protein sequence ID" value="EGO25094.1"/>
    <property type="molecule type" value="Genomic_DNA"/>
</dbReference>